<protein>
    <submittedName>
        <fullName evidence="2">Uncharacterized protein</fullName>
    </submittedName>
</protein>
<evidence type="ECO:0000313" key="2">
    <source>
        <dbReference type="EMBL" id="GAG82125.1"/>
    </source>
</evidence>
<reference evidence="2" key="1">
    <citation type="journal article" date="2014" name="Front. Microbiol.">
        <title>High frequency of phylogenetically diverse reductive dehalogenase-homologous genes in deep subseafloor sedimentary metagenomes.</title>
        <authorList>
            <person name="Kawai M."/>
            <person name="Futagami T."/>
            <person name="Toyoda A."/>
            <person name="Takaki Y."/>
            <person name="Nishi S."/>
            <person name="Hori S."/>
            <person name="Arai W."/>
            <person name="Tsubouchi T."/>
            <person name="Morono Y."/>
            <person name="Uchiyama I."/>
            <person name="Ito T."/>
            <person name="Fujiyama A."/>
            <person name="Inagaki F."/>
            <person name="Takami H."/>
        </authorList>
    </citation>
    <scope>NUCLEOTIDE SEQUENCE</scope>
    <source>
        <strain evidence="2">Expedition CK06-06</strain>
    </source>
</reference>
<feature type="non-terminal residue" evidence="2">
    <location>
        <position position="1"/>
    </location>
</feature>
<evidence type="ECO:0000256" key="1">
    <source>
        <dbReference type="SAM" id="MobiDB-lite"/>
    </source>
</evidence>
<feature type="region of interest" description="Disordered" evidence="1">
    <location>
        <begin position="177"/>
        <end position="196"/>
    </location>
</feature>
<accession>X1AHP4</accession>
<proteinExistence type="predicted"/>
<organism evidence="2">
    <name type="scientific">marine sediment metagenome</name>
    <dbReference type="NCBI Taxonomy" id="412755"/>
    <lineage>
        <taxon>unclassified sequences</taxon>
        <taxon>metagenomes</taxon>
        <taxon>ecological metagenomes</taxon>
    </lineage>
</organism>
<dbReference type="EMBL" id="BART01017799">
    <property type="protein sequence ID" value="GAG82125.1"/>
    <property type="molecule type" value="Genomic_DNA"/>
</dbReference>
<dbReference type="AlphaFoldDB" id="X1AHP4"/>
<comment type="caution">
    <text evidence="2">The sequence shown here is derived from an EMBL/GenBank/DDBJ whole genome shotgun (WGS) entry which is preliminary data.</text>
</comment>
<name>X1AHP4_9ZZZZ</name>
<sequence length="196" mass="22743">FGRREATLAMISEKWSDYYKGKKQMPCRKCPDKSKARIERRGGVPMPLPEIDPEATVLLQYQGRHVGKVSFRGKTTGTYYRFKKGDQRYVLMTDAVEFLKRKHKGVSDFIRVESARPKEVQVPQIPMVQPVIEQPEFLTMPDEVIFDLKEVTISRLKEMLPEIETDRLMNLIDQERDGRDRKGAVKAIKDELSGRK</sequence>
<gene>
    <name evidence="2" type="ORF">S01H4_33757</name>
</gene>